<gene>
    <name evidence="1" type="ORF">QLQ12_24900</name>
</gene>
<sequence length="121" mass="12772">MTAVHLLADHVQVRLSLAEKIGGLCGDFDIPRAAVRAADVVPHALSATAGLRAPGLAIPGRFKVGTWRGRNARRFVAVRRDRPALRLTLHGHRYDTVLVSTPDAAALAAALCPAGTRPTAP</sequence>
<dbReference type="EMBL" id="JASCTH010000017">
    <property type="protein sequence ID" value="MDI6101864.1"/>
    <property type="molecule type" value="Genomic_DNA"/>
</dbReference>
<proteinExistence type="predicted"/>
<dbReference type="Proteomes" id="UP001241758">
    <property type="component" value="Unassembled WGS sequence"/>
</dbReference>
<name>A0ABT6WQA9_9ACTN</name>
<comment type="caution">
    <text evidence="1">The sequence shown here is derived from an EMBL/GenBank/DDBJ whole genome shotgun (WGS) entry which is preliminary data.</text>
</comment>
<dbReference type="RefSeq" id="WP_282762864.1">
    <property type="nucleotide sequence ID" value="NZ_JASCTH010000017.1"/>
</dbReference>
<evidence type="ECO:0008006" key="3">
    <source>
        <dbReference type="Google" id="ProtNLM"/>
    </source>
</evidence>
<accession>A0ABT6WQA9</accession>
<organism evidence="1 2">
    <name type="scientific">Actinoplanes sandaracinus</name>
    <dbReference type="NCBI Taxonomy" id="3045177"/>
    <lineage>
        <taxon>Bacteria</taxon>
        <taxon>Bacillati</taxon>
        <taxon>Actinomycetota</taxon>
        <taxon>Actinomycetes</taxon>
        <taxon>Micromonosporales</taxon>
        <taxon>Micromonosporaceae</taxon>
        <taxon>Actinoplanes</taxon>
    </lineage>
</organism>
<evidence type="ECO:0000313" key="1">
    <source>
        <dbReference type="EMBL" id="MDI6101864.1"/>
    </source>
</evidence>
<protein>
    <recommendedName>
        <fullName evidence="3">Bacterial Pleckstrin homology domain-containing protein</fullName>
    </recommendedName>
</protein>
<reference evidence="1 2" key="1">
    <citation type="submission" date="2023-05" db="EMBL/GenBank/DDBJ databases">
        <title>Actinoplanes sp. NEAU-A12 genome sequencing.</title>
        <authorList>
            <person name="Wang Z.-S."/>
        </authorList>
    </citation>
    <scope>NUCLEOTIDE SEQUENCE [LARGE SCALE GENOMIC DNA]</scope>
    <source>
        <strain evidence="1 2">NEAU-A12</strain>
    </source>
</reference>
<evidence type="ECO:0000313" key="2">
    <source>
        <dbReference type="Proteomes" id="UP001241758"/>
    </source>
</evidence>
<keyword evidence="2" id="KW-1185">Reference proteome</keyword>